<gene>
    <name evidence="1" type="ORF">FEF09_20515</name>
</gene>
<dbReference type="RefSeq" id="WP_146306836.1">
    <property type="nucleotide sequence ID" value="NZ_VOHS01000025.1"/>
</dbReference>
<protein>
    <submittedName>
        <fullName evidence="1">Uncharacterized protein</fullName>
    </submittedName>
</protein>
<sequence length="155" mass="17913">MAVHPHWYDCAKEAEAARDRLIVWSGFRLSKIEEGSYSVERDIRTDLYKNGDTEQALGYRLWDRDFRIAHYLPKFETPTDREEAITALLQRYQRRLPAFTALEKGSSVVVYENGAYYYQLRRNDLLLWQSIMGYGSADAAAAAFERVLGTITAYA</sequence>
<dbReference type="Proteomes" id="UP000318815">
    <property type="component" value="Unassembled WGS sequence"/>
</dbReference>
<accession>A0A5C6LPY8</accession>
<proteinExistence type="predicted"/>
<evidence type="ECO:0000313" key="2">
    <source>
        <dbReference type="Proteomes" id="UP000318815"/>
    </source>
</evidence>
<comment type="caution">
    <text evidence="1">The sequence shown here is derived from an EMBL/GenBank/DDBJ whole genome shotgun (WGS) entry which is preliminary data.</text>
</comment>
<evidence type="ECO:0000313" key="1">
    <source>
        <dbReference type="EMBL" id="TWV98667.1"/>
    </source>
</evidence>
<keyword evidence="2" id="KW-1185">Reference proteome</keyword>
<dbReference type="AlphaFoldDB" id="A0A5C6LPY8"/>
<reference evidence="1 2" key="1">
    <citation type="submission" date="2019-08" db="EMBL/GenBank/DDBJ databases">
        <title>Whole genome sequencing of chitin degrading bacteria Chitinophaga pinensis YS16.</title>
        <authorList>
            <person name="Singh R.P."/>
            <person name="Manchanda G."/>
            <person name="Maurya I.K."/>
            <person name="Joshi N.K."/>
            <person name="Srivastava A.K."/>
        </authorList>
    </citation>
    <scope>NUCLEOTIDE SEQUENCE [LARGE SCALE GENOMIC DNA]</scope>
    <source>
        <strain evidence="1 2">YS-16</strain>
    </source>
</reference>
<dbReference type="EMBL" id="VOHS01000025">
    <property type="protein sequence ID" value="TWV98667.1"/>
    <property type="molecule type" value="Genomic_DNA"/>
</dbReference>
<name>A0A5C6LPY8_9BACT</name>
<organism evidence="1 2">
    <name type="scientific">Chitinophaga pinensis</name>
    <dbReference type="NCBI Taxonomy" id="79329"/>
    <lineage>
        <taxon>Bacteria</taxon>
        <taxon>Pseudomonadati</taxon>
        <taxon>Bacteroidota</taxon>
        <taxon>Chitinophagia</taxon>
        <taxon>Chitinophagales</taxon>
        <taxon>Chitinophagaceae</taxon>
        <taxon>Chitinophaga</taxon>
    </lineage>
</organism>